<keyword evidence="2" id="KW-0378">Hydrolase</keyword>
<evidence type="ECO:0000256" key="3">
    <source>
        <dbReference type="ARBA" id="ARBA00023136"/>
    </source>
</evidence>
<dbReference type="GO" id="GO:0043813">
    <property type="term" value="F:phosphatidylinositol-3,5-bisphosphate 5-phosphatase activity"/>
    <property type="evidence" value="ECO:0007669"/>
    <property type="project" value="InterPro"/>
</dbReference>
<dbReference type="PANTHER" id="PTHR45738">
    <property type="entry name" value="POLYPHOSPHOINOSITIDE PHOSPHATASE"/>
    <property type="match status" value="1"/>
</dbReference>
<accession>A0A8S2FVH5</accession>
<dbReference type="GO" id="GO:0012505">
    <property type="term" value="C:endomembrane system"/>
    <property type="evidence" value="ECO:0007669"/>
    <property type="project" value="UniProtKB-SubCell"/>
</dbReference>
<dbReference type="PANTHER" id="PTHR45738:SF5">
    <property type="entry name" value="POLYPHOSPHOINOSITIDE PHOSPHATASE"/>
    <property type="match status" value="1"/>
</dbReference>
<sequence>RYFVVAMDRSKSKCRILKVDRMDQKELSVSEDQHEYSYGELRQLLGTIETSSKTGGSAFSKTIHAYGIVGFIKFLEGYYMILITKRTQVAAIGYHNIYKIEETVMLSITNEDIRKINSDENKYLRSLQNFDLTSGFYFR</sequence>
<dbReference type="InterPro" id="IPR043573">
    <property type="entry name" value="Fig4-like"/>
</dbReference>
<evidence type="ECO:0000313" key="6">
    <source>
        <dbReference type="EMBL" id="CAF4351999.1"/>
    </source>
</evidence>
<dbReference type="GO" id="GO:0046856">
    <property type="term" value="P:phosphatidylinositol dephosphorylation"/>
    <property type="evidence" value="ECO:0007669"/>
    <property type="project" value="InterPro"/>
</dbReference>
<evidence type="ECO:0000256" key="1">
    <source>
        <dbReference type="ARBA" id="ARBA00004308"/>
    </source>
</evidence>
<dbReference type="Pfam" id="PF02383">
    <property type="entry name" value="Syja_N"/>
    <property type="match status" value="1"/>
</dbReference>
<feature type="non-terminal residue" evidence="5">
    <location>
        <position position="1"/>
    </location>
</feature>
<evidence type="ECO:0000256" key="2">
    <source>
        <dbReference type="ARBA" id="ARBA00022801"/>
    </source>
</evidence>
<keyword evidence="3" id="KW-0472">Membrane</keyword>
<evidence type="ECO:0000259" key="4">
    <source>
        <dbReference type="Pfam" id="PF02383"/>
    </source>
</evidence>
<protein>
    <recommendedName>
        <fullName evidence="4">SAC domain-containing protein</fullName>
    </recommendedName>
</protein>
<dbReference type="Proteomes" id="UP000677228">
    <property type="component" value="Unassembled WGS sequence"/>
</dbReference>
<proteinExistence type="predicted"/>
<dbReference type="EMBL" id="CAJOBA010064413">
    <property type="protein sequence ID" value="CAF4351999.1"/>
    <property type="molecule type" value="Genomic_DNA"/>
</dbReference>
<dbReference type="InterPro" id="IPR002013">
    <property type="entry name" value="SAC_dom"/>
</dbReference>
<dbReference type="Proteomes" id="UP000682733">
    <property type="component" value="Unassembled WGS sequence"/>
</dbReference>
<dbReference type="AlphaFoldDB" id="A0A8S2FVH5"/>
<gene>
    <name evidence="5" type="ORF">OVA965_LOCUS39765</name>
    <name evidence="6" type="ORF">TMI583_LOCUS41123</name>
</gene>
<reference evidence="5" key="1">
    <citation type="submission" date="2021-02" db="EMBL/GenBank/DDBJ databases">
        <authorList>
            <person name="Nowell W R."/>
        </authorList>
    </citation>
    <scope>NUCLEOTIDE SEQUENCE</scope>
</reference>
<evidence type="ECO:0000313" key="5">
    <source>
        <dbReference type="EMBL" id="CAF1560283.1"/>
    </source>
</evidence>
<comment type="subcellular location">
    <subcellularLocation>
        <location evidence="1">Endomembrane system</location>
    </subcellularLocation>
</comment>
<name>A0A8S2FVH5_9BILA</name>
<organism evidence="5 7">
    <name type="scientific">Didymodactylos carnosus</name>
    <dbReference type="NCBI Taxonomy" id="1234261"/>
    <lineage>
        <taxon>Eukaryota</taxon>
        <taxon>Metazoa</taxon>
        <taxon>Spiralia</taxon>
        <taxon>Gnathifera</taxon>
        <taxon>Rotifera</taxon>
        <taxon>Eurotatoria</taxon>
        <taxon>Bdelloidea</taxon>
        <taxon>Philodinida</taxon>
        <taxon>Philodinidae</taxon>
        <taxon>Didymodactylos</taxon>
    </lineage>
</organism>
<dbReference type="EMBL" id="CAJNOK010041799">
    <property type="protein sequence ID" value="CAF1560283.1"/>
    <property type="molecule type" value="Genomic_DNA"/>
</dbReference>
<comment type="caution">
    <text evidence="5">The sequence shown here is derived from an EMBL/GenBank/DDBJ whole genome shotgun (WGS) entry which is preliminary data.</text>
</comment>
<feature type="domain" description="SAC" evidence="4">
    <location>
        <begin position="66"/>
        <end position="138"/>
    </location>
</feature>
<evidence type="ECO:0000313" key="7">
    <source>
        <dbReference type="Proteomes" id="UP000677228"/>
    </source>
</evidence>